<gene>
    <name evidence="8" type="ORF">L249_1923</name>
</gene>
<evidence type="ECO:0000256" key="4">
    <source>
        <dbReference type="ARBA" id="ARBA00022490"/>
    </source>
</evidence>
<dbReference type="InterPro" id="IPR016068">
    <property type="entry name" value="Translin_N"/>
</dbReference>
<dbReference type="Gene3D" id="1.20.58.190">
    <property type="entry name" value="Translin, domain 1"/>
    <property type="match status" value="1"/>
</dbReference>
<comment type="subcellular location">
    <subcellularLocation>
        <location evidence="2">Cytoplasm</location>
    </subcellularLocation>
    <subcellularLocation>
        <location evidence="1">Nucleus</location>
    </subcellularLocation>
</comment>
<comment type="caution">
    <text evidence="8">The sequence shown here is derived from an EMBL/GenBank/DDBJ whole genome shotgun (WGS) entry which is preliminary data.</text>
</comment>
<evidence type="ECO:0000313" key="9">
    <source>
        <dbReference type="Proteomes" id="UP000253664"/>
    </source>
</evidence>
<dbReference type="GO" id="GO:0003723">
    <property type="term" value="F:RNA binding"/>
    <property type="evidence" value="ECO:0007669"/>
    <property type="project" value="UniProtKB-KW"/>
</dbReference>
<proteinExistence type="inferred from homology"/>
<comment type="similarity">
    <text evidence="3">Belongs to the translin family.</text>
</comment>
<organism evidence="8 9">
    <name type="scientific">Ophiocordyceps polyrhachis-furcata BCC 54312</name>
    <dbReference type="NCBI Taxonomy" id="1330021"/>
    <lineage>
        <taxon>Eukaryota</taxon>
        <taxon>Fungi</taxon>
        <taxon>Dikarya</taxon>
        <taxon>Ascomycota</taxon>
        <taxon>Pezizomycotina</taxon>
        <taxon>Sordariomycetes</taxon>
        <taxon>Hypocreomycetidae</taxon>
        <taxon>Hypocreales</taxon>
        <taxon>Ophiocordycipitaceae</taxon>
        <taxon>Ophiocordyceps</taxon>
    </lineage>
</organism>
<dbReference type="GO" id="GO:0005634">
    <property type="term" value="C:nucleus"/>
    <property type="evidence" value="ECO:0007669"/>
    <property type="project" value="UniProtKB-SubCell"/>
</dbReference>
<protein>
    <recommendedName>
        <fullName evidence="10">Translin</fullName>
    </recommendedName>
</protein>
<dbReference type="STRING" id="1330021.A0A367LQJ7"/>
<evidence type="ECO:0000313" key="8">
    <source>
        <dbReference type="EMBL" id="RCI16716.1"/>
    </source>
</evidence>
<keyword evidence="9" id="KW-1185">Reference proteome</keyword>
<dbReference type="GO" id="GO:0005737">
    <property type="term" value="C:cytoplasm"/>
    <property type="evidence" value="ECO:0007669"/>
    <property type="project" value="UniProtKB-SubCell"/>
</dbReference>
<evidence type="ECO:0000256" key="6">
    <source>
        <dbReference type="ARBA" id="ARBA00023125"/>
    </source>
</evidence>
<evidence type="ECO:0008006" key="10">
    <source>
        <dbReference type="Google" id="ProtNLM"/>
    </source>
</evidence>
<dbReference type="OrthoDB" id="829at2759"/>
<keyword evidence="5" id="KW-0694">RNA-binding</keyword>
<dbReference type="InterPro" id="IPR036081">
    <property type="entry name" value="Translin_sf"/>
</dbReference>
<dbReference type="Proteomes" id="UP000253664">
    <property type="component" value="Unassembled WGS sequence"/>
</dbReference>
<keyword evidence="4" id="KW-0963">Cytoplasm</keyword>
<dbReference type="GO" id="GO:0043565">
    <property type="term" value="F:sequence-specific DNA binding"/>
    <property type="evidence" value="ECO:0007669"/>
    <property type="project" value="InterPro"/>
</dbReference>
<reference evidence="8 9" key="1">
    <citation type="journal article" date="2015" name="BMC Genomics">
        <title>Insights from the genome of Ophiocordyceps polyrhachis-furcata to pathogenicity and host specificity in insect fungi.</title>
        <authorList>
            <person name="Wichadakul D."/>
            <person name="Kobmoo N."/>
            <person name="Ingsriswang S."/>
            <person name="Tangphatsornruang S."/>
            <person name="Chantasingh D."/>
            <person name="Luangsa-ard J.J."/>
            <person name="Eurwilaichitr L."/>
        </authorList>
    </citation>
    <scope>NUCLEOTIDE SEQUENCE [LARGE SCALE GENOMIC DNA]</scope>
    <source>
        <strain evidence="8 9">BCC 54312</strain>
    </source>
</reference>
<dbReference type="GO" id="GO:0003697">
    <property type="term" value="F:single-stranded DNA binding"/>
    <property type="evidence" value="ECO:0007669"/>
    <property type="project" value="InterPro"/>
</dbReference>
<dbReference type="Gene3D" id="1.20.58.200">
    <property type="entry name" value="Translin, domain 2"/>
    <property type="match status" value="1"/>
</dbReference>
<sequence length="275" mass="29492">MTTTTTTTTTTTQQGISTVLASLAAELEEEASTREAVVRVVQRLERGVGAAQAVLSRVHSTPREGYAEIVAQVEGLVRSQIVQLIGELGAVASPHPYYRYNSLWNRTVQGAVTVVLTCGWLGGFSSETSSSSLSTTTNTDIDIDAASALPVPSSSSSSSPPQACIGNLVDHQTTARILGMKSEPRTGFHLPLEDYLHALPDLSSELARLAPNAVVLGDVNLPLTIAGFVKDLSSAFQLLNLRNDGLRRKADSLKYHVKRVEDVVYDLSLRGLVKY</sequence>
<evidence type="ECO:0000256" key="2">
    <source>
        <dbReference type="ARBA" id="ARBA00004496"/>
    </source>
</evidence>
<accession>A0A367LQJ7</accession>
<dbReference type="EMBL" id="LKCN02000001">
    <property type="protein sequence ID" value="RCI16716.1"/>
    <property type="molecule type" value="Genomic_DNA"/>
</dbReference>
<evidence type="ECO:0000256" key="5">
    <source>
        <dbReference type="ARBA" id="ARBA00022884"/>
    </source>
</evidence>
<dbReference type="CDD" id="cd14819">
    <property type="entry name" value="Translin"/>
    <property type="match status" value="1"/>
</dbReference>
<keyword evidence="6" id="KW-0238">DNA-binding</keyword>
<dbReference type="InterPro" id="IPR002848">
    <property type="entry name" value="Translin_fam"/>
</dbReference>
<name>A0A367LQJ7_9HYPO</name>
<dbReference type="SUPFAM" id="SSF74784">
    <property type="entry name" value="Translin"/>
    <property type="match status" value="1"/>
</dbReference>
<keyword evidence="7" id="KW-0539">Nucleus</keyword>
<dbReference type="AlphaFoldDB" id="A0A367LQJ7"/>
<evidence type="ECO:0000256" key="7">
    <source>
        <dbReference type="ARBA" id="ARBA00023242"/>
    </source>
</evidence>
<evidence type="ECO:0000256" key="3">
    <source>
        <dbReference type="ARBA" id="ARBA00005902"/>
    </source>
</evidence>
<dbReference type="InterPro" id="IPR016069">
    <property type="entry name" value="Translin_C"/>
</dbReference>
<dbReference type="Pfam" id="PF01997">
    <property type="entry name" value="Translin"/>
    <property type="match status" value="1"/>
</dbReference>
<dbReference type="PANTHER" id="PTHR10741">
    <property type="entry name" value="TRANSLIN AND TRANSLIN ASSOCIATED PROTEIN X"/>
    <property type="match status" value="1"/>
</dbReference>
<dbReference type="InterPro" id="IPR033956">
    <property type="entry name" value="Translin"/>
</dbReference>
<dbReference type="GO" id="GO:0016070">
    <property type="term" value="P:RNA metabolic process"/>
    <property type="evidence" value="ECO:0007669"/>
    <property type="project" value="InterPro"/>
</dbReference>
<evidence type="ECO:0000256" key="1">
    <source>
        <dbReference type="ARBA" id="ARBA00004123"/>
    </source>
</evidence>